<keyword evidence="2" id="KW-1185">Reference proteome</keyword>
<dbReference type="AlphaFoldDB" id="A0A1L9QLR7"/>
<dbReference type="Proteomes" id="UP000183940">
    <property type="component" value="Unassembled WGS sequence"/>
</dbReference>
<reference evidence="1" key="1">
    <citation type="submission" date="2016-10" db="EMBL/GenBank/DDBJ databases">
        <title>CRISPR-Cas defence system in Roseofilum reptotaenium: evidence of a bacteriophage-cyanobacterium arms race in the coral black band disease.</title>
        <authorList>
            <person name="Buerger P."/>
            <person name="Wood-Charlson E.M."/>
            <person name="Weynberg K.D."/>
            <person name="Willis B."/>
            <person name="Van Oppen M.J."/>
        </authorList>
    </citation>
    <scope>NUCLEOTIDE SEQUENCE [LARGE SCALE GENOMIC DNA]</scope>
    <source>
        <strain evidence="1">AO1-A</strain>
    </source>
</reference>
<name>A0A1L9QLR7_9CYAN</name>
<accession>A0A1L9QLR7</accession>
<gene>
    <name evidence="1" type="ORF">BI308_21045</name>
</gene>
<protein>
    <submittedName>
        <fullName evidence="1">Uncharacterized protein</fullName>
    </submittedName>
</protein>
<dbReference type="EMBL" id="MLAW01000049">
    <property type="protein sequence ID" value="OJJ19798.1"/>
    <property type="molecule type" value="Genomic_DNA"/>
</dbReference>
<organism evidence="1 2">
    <name type="scientific">Roseofilum reptotaenium AO1-A</name>
    <dbReference type="NCBI Taxonomy" id="1925591"/>
    <lineage>
        <taxon>Bacteria</taxon>
        <taxon>Bacillati</taxon>
        <taxon>Cyanobacteriota</taxon>
        <taxon>Cyanophyceae</taxon>
        <taxon>Desertifilales</taxon>
        <taxon>Desertifilaceae</taxon>
        <taxon>Roseofilum</taxon>
    </lineage>
</organism>
<proteinExistence type="predicted"/>
<dbReference type="STRING" id="1925591.BI308_21045"/>
<evidence type="ECO:0000313" key="1">
    <source>
        <dbReference type="EMBL" id="OJJ19798.1"/>
    </source>
</evidence>
<comment type="caution">
    <text evidence="1">The sequence shown here is derived from an EMBL/GenBank/DDBJ whole genome shotgun (WGS) entry which is preliminary data.</text>
</comment>
<evidence type="ECO:0000313" key="2">
    <source>
        <dbReference type="Proteomes" id="UP000183940"/>
    </source>
</evidence>
<sequence>MERILVWFCGTGTKESEQKKEFGDTIDGYSTSFFISGVGTDEMKNDVLELNDESGFFESINPWRKTRLSTTAMIKGYQEEEHLIGSLTIFKVLEIMKDQDKVELTIGGHSRGAAVGIIGFLTTLLAAAESDNYTQLWACVSNIHIIAVDPVQGRQEEKDDTNDMMGLPANWSVDRVIQQIQDKLFGGKSVFTVTVYTARFDVREQFRLDSRWEQWIETNKDSILQNKGSAELYIAGFRHSSMVCAADEITEIYRECTPRGLMKQILKTDVTRIEREGYYKTLRDTENSMLKTLKENPNDPKLKKLVERTELSSYKLGKIFSWLKKYTGTPLADLVKDNPIDPDFKYARRYVFYNR</sequence>